<dbReference type="GO" id="GO:0015888">
    <property type="term" value="P:thiamine transport"/>
    <property type="evidence" value="ECO:0007669"/>
    <property type="project" value="InterPro"/>
</dbReference>
<dbReference type="PROSITE" id="PS01037">
    <property type="entry name" value="SBP_BACTERIAL_1"/>
    <property type="match status" value="1"/>
</dbReference>
<evidence type="ECO:0000313" key="8">
    <source>
        <dbReference type="EMBL" id="SHO65671.1"/>
    </source>
</evidence>
<dbReference type="Pfam" id="PF01547">
    <property type="entry name" value="SBP_bac_1"/>
    <property type="match status" value="1"/>
</dbReference>
<protein>
    <recommendedName>
        <fullName evidence="3">Thiamine-binding periplasmic protein</fullName>
    </recommendedName>
</protein>
<feature type="signal peptide" evidence="7">
    <location>
        <begin position="1"/>
        <end position="21"/>
    </location>
</feature>
<dbReference type="STRING" id="1123029.SAMN02745172_02317"/>
<evidence type="ECO:0000256" key="2">
    <source>
        <dbReference type="ARBA" id="ARBA00008520"/>
    </source>
</evidence>
<evidence type="ECO:0000313" key="9">
    <source>
        <dbReference type="Proteomes" id="UP000186406"/>
    </source>
</evidence>
<dbReference type="AlphaFoldDB" id="A0A1M7ZLB8"/>
<reference evidence="8 9" key="1">
    <citation type="submission" date="2016-12" db="EMBL/GenBank/DDBJ databases">
        <authorList>
            <person name="Song W.-J."/>
            <person name="Kurnit D.M."/>
        </authorList>
    </citation>
    <scope>NUCLEOTIDE SEQUENCE [LARGE SCALE GENOMIC DNA]</scope>
    <source>
        <strain evidence="8 9">DSM 19599</strain>
    </source>
</reference>
<dbReference type="GO" id="GO:0030288">
    <property type="term" value="C:outer membrane-bounded periplasmic space"/>
    <property type="evidence" value="ECO:0007669"/>
    <property type="project" value="InterPro"/>
</dbReference>
<gene>
    <name evidence="8" type="ORF">SAMN02745172_02317</name>
</gene>
<accession>A0A1M7ZLB8</accession>
<dbReference type="GO" id="GO:0030976">
    <property type="term" value="F:thiamine pyrophosphate binding"/>
    <property type="evidence" value="ECO:0007669"/>
    <property type="project" value="TreeGrafter"/>
</dbReference>
<evidence type="ECO:0000256" key="7">
    <source>
        <dbReference type="SAM" id="SignalP"/>
    </source>
</evidence>
<keyword evidence="4" id="KW-0813">Transport</keyword>
<evidence type="ECO:0000256" key="4">
    <source>
        <dbReference type="ARBA" id="ARBA00022448"/>
    </source>
</evidence>
<evidence type="ECO:0000256" key="1">
    <source>
        <dbReference type="ARBA" id="ARBA00004418"/>
    </source>
</evidence>
<name>A0A1M7ZLB8_9HYPH</name>
<dbReference type="NCBIfam" id="TIGR01276">
    <property type="entry name" value="thiB"/>
    <property type="match status" value="1"/>
</dbReference>
<dbReference type="RefSeq" id="WP_073628740.1">
    <property type="nucleotide sequence ID" value="NZ_FRXO01000004.1"/>
</dbReference>
<evidence type="ECO:0000256" key="3">
    <source>
        <dbReference type="ARBA" id="ARBA00019815"/>
    </source>
</evidence>
<dbReference type="PANTHER" id="PTHR30006:SF3">
    <property type="entry name" value="THIAMINE-BINDING PERIPLASMIC PROTEIN"/>
    <property type="match status" value="1"/>
</dbReference>
<dbReference type="SUPFAM" id="SSF53850">
    <property type="entry name" value="Periplasmic binding protein-like II"/>
    <property type="match status" value="1"/>
</dbReference>
<dbReference type="InterPro" id="IPR006061">
    <property type="entry name" value="SBP_1_CS"/>
</dbReference>
<evidence type="ECO:0000256" key="6">
    <source>
        <dbReference type="ARBA" id="ARBA00022764"/>
    </source>
</evidence>
<feature type="chain" id="PRO_5012003212" description="Thiamine-binding periplasmic protein" evidence="7">
    <location>
        <begin position="22"/>
        <end position="344"/>
    </location>
</feature>
<evidence type="ECO:0000256" key="5">
    <source>
        <dbReference type="ARBA" id="ARBA00022729"/>
    </source>
</evidence>
<sequence>MLTRRFISAALAGSLALGAFASALPLASEAAAAEKPTLTVYTYDSFAAEWGPGPIVKKRFEETCGCTLEWVAIEDAGAMLTRLKLEGASTKADVVLGLDTNMADEARKTGLFAPSGLAVSGLDLPVPWTDDTFVPFDWGWFAFVYDSEKLKNPPKSFADLTAPNAPSLVIEDPRTSSPGLGLLLWVRAIYGDKADDVWKQLKPKIVTVTKGWSEAYGLFLKGEADMVLSYQTSPAYHISADKTDKYKAAIFPEGHVLQVETAAVVASSRQPDLAKSFLAFMLTPAFQSAIPETNWMYPAKLQEGGLPASFKDLPKPTKSFLPDPAEVAAKRRTWLDGWLTAMGQ</sequence>
<dbReference type="Gene3D" id="3.40.190.10">
    <property type="entry name" value="Periplasmic binding protein-like II"/>
    <property type="match status" value="2"/>
</dbReference>
<organism evidence="8 9">
    <name type="scientific">Pseudoxanthobacter soli DSM 19599</name>
    <dbReference type="NCBI Taxonomy" id="1123029"/>
    <lineage>
        <taxon>Bacteria</taxon>
        <taxon>Pseudomonadati</taxon>
        <taxon>Pseudomonadota</taxon>
        <taxon>Alphaproteobacteria</taxon>
        <taxon>Hyphomicrobiales</taxon>
        <taxon>Segnochrobactraceae</taxon>
        <taxon>Pseudoxanthobacter</taxon>
    </lineage>
</organism>
<dbReference type="GO" id="GO:0030975">
    <property type="term" value="F:thiamine binding"/>
    <property type="evidence" value="ECO:0007669"/>
    <property type="project" value="InterPro"/>
</dbReference>
<keyword evidence="9" id="KW-1185">Reference proteome</keyword>
<comment type="subcellular location">
    <subcellularLocation>
        <location evidence="1">Periplasm</location>
    </subcellularLocation>
</comment>
<dbReference type="Proteomes" id="UP000186406">
    <property type="component" value="Unassembled WGS sequence"/>
</dbReference>
<dbReference type="EMBL" id="FRXO01000004">
    <property type="protein sequence ID" value="SHO65671.1"/>
    <property type="molecule type" value="Genomic_DNA"/>
</dbReference>
<dbReference type="InterPro" id="IPR005948">
    <property type="entry name" value="ThiB-like"/>
</dbReference>
<comment type="similarity">
    <text evidence="2">Belongs to the bacterial solute-binding protein 1 family.</text>
</comment>
<dbReference type="CDD" id="cd13545">
    <property type="entry name" value="PBP2_TbpA"/>
    <property type="match status" value="1"/>
</dbReference>
<dbReference type="InterPro" id="IPR005967">
    <property type="entry name" value="ThiB"/>
</dbReference>
<dbReference type="OrthoDB" id="8013425at2"/>
<proteinExistence type="inferred from homology"/>
<dbReference type="PANTHER" id="PTHR30006">
    <property type="entry name" value="THIAMINE-BINDING PERIPLASMIC PROTEIN-RELATED"/>
    <property type="match status" value="1"/>
</dbReference>
<dbReference type="GO" id="GO:0055085">
    <property type="term" value="P:transmembrane transport"/>
    <property type="evidence" value="ECO:0007669"/>
    <property type="project" value="InterPro"/>
</dbReference>
<dbReference type="InterPro" id="IPR006059">
    <property type="entry name" value="SBP"/>
</dbReference>
<dbReference type="NCBIfam" id="TIGR01254">
    <property type="entry name" value="sfuA"/>
    <property type="match status" value="1"/>
</dbReference>
<keyword evidence="5 7" id="KW-0732">Signal</keyword>
<keyword evidence="6" id="KW-0574">Periplasm</keyword>